<dbReference type="AlphaFoldDB" id="A0A3B0ZNK6"/>
<proteinExistence type="predicted"/>
<evidence type="ECO:0000313" key="1">
    <source>
        <dbReference type="EMBL" id="VAW95145.1"/>
    </source>
</evidence>
<gene>
    <name evidence="1" type="ORF">MNBD_GAMMA23-469</name>
</gene>
<organism evidence="1">
    <name type="scientific">hydrothermal vent metagenome</name>
    <dbReference type="NCBI Taxonomy" id="652676"/>
    <lineage>
        <taxon>unclassified sequences</taxon>
        <taxon>metagenomes</taxon>
        <taxon>ecological metagenomes</taxon>
    </lineage>
</organism>
<accession>A0A3B0ZNK6</accession>
<evidence type="ECO:0008006" key="2">
    <source>
        <dbReference type="Google" id="ProtNLM"/>
    </source>
</evidence>
<sequence length="124" mass="14351">MSIYDDPEERKDLVRRIFQILNDWKIALELQAILVGLPTDTKTRELTKIKNGKAFPDEDEFMRRAFEIISINKGLKLVFPGNSTLGNLWVTTPSYNFNDCAPVEVMLASFEGLQEINRHLHGRW</sequence>
<name>A0A3B0ZNK6_9ZZZZ</name>
<dbReference type="EMBL" id="UOFT01000042">
    <property type="protein sequence ID" value="VAW95145.1"/>
    <property type="molecule type" value="Genomic_DNA"/>
</dbReference>
<reference evidence="1" key="1">
    <citation type="submission" date="2018-06" db="EMBL/GenBank/DDBJ databases">
        <authorList>
            <person name="Zhirakovskaya E."/>
        </authorList>
    </citation>
    <scope>NUCLEOTIDE SEQUENCE</scope>
</reference>
<protein>
    <recommendedName>
        <fullName evidence="2">Antitoxin Xre/MbcA/ParS-like toxin-binding domain-containing protein</fullName>
    </recommendedName>
</protein>